<gene>
    <name evidence="6" type="ORF">CDL10_06365</name>
</gene>
<dbReference type="CDD" id="cd02966">
    <property type="entry name" value="TlpA_like_family"/>
    <property type="match status" value="1"/>
</dbReference>
<comment type="caution">
    <text evidence="6">The sequence shown here is derived from an EMBL/GenBank/DDBJ whole genome shotgun (WGS) entry which is preliminary data.</text>
</comment>
<keyword evidence="4" id="KW-0676">Redox-active center</keyword>
<keyword evidence="2" id="KW-0201">Cytochrome c-type biogenesis</keyword>
<evidence type="ECO:0000256" key="3">
    <source>
        <dbReference type="ARBA" id="ARBA00023157"/>
    </source>
</evidence>
<evidence type="ECO:0000259" key="5">
    <source>
        <dbReference type="PROSITE" id="PS51352"/>
    </source>
</evidence>
<dbReference type="PANTHER" id="PTHR42852:SF6">
    <property type="entry name" value="THIOL:DISULFIDE INTERCHANGE PROTEIN DSBE"/>
    <property type="match status" value="1"/>
</dbReference>
<dbReference type="PANTHER" id="PTHR42852">
    <property type="entry name" value="THIOL:DISULFIDE INTERCHANGE PROTEIN DSBE"/>
    <property type="match status" value="1"/>
</dbReference>
<evidence type="ECO:0000313" key="6">
    <source>
        <dbReference type="EMBL" id="PJR04190.1"/>
    </source>
</evidence>
<dbReference type="Proteomes" id="UP000231960">
    <property type="component" value="Unassembled WGS sequence"/>
</dbReference>
<evidence type="ECO:0000256" key="2">
    <source>
        <dbReference type="ARBA" id="ARBA00022748"/>
    </source>
</evidence>
<dbReference type="InterPro" id="IPR036249">
    <property type="entry name" value="Thioredoxin-like_sf"/>
</dbReference>
<keyword evidence="7" id="KW-1185">Reference proteome</keyword>
<evidence type="ECO:0000256" key="1">
    <source>
        <dbReference type="ARBA" id="ARBA00004196"/>
    </source>
</evidence>
<dbReference type="OrthoDB" id="1098640at2"/>
<comment type="subcellular location">
    <subcellularLocation>
        <location evidence="1">Cell envelope</location>
    </subcellularLocation>
</comment>
<dbReference type="RefSeq" id="WP_100677753.1">
    <property type="nucleotide sequence ID" value="NZ_NIPO01000001.1"/>
</dbReference>
<evidence type="ECO:0000256" key="4">
    <source>
        <dbReference type="ARBA" id="ARBA00023284"/>
    </source>
</evidence>
<keyword evidence="3" id="KW-1015">Disulfide bond</keyword>
<dbReference type="Pfam" id="PF13905">
    <property type="entry name" value="Thioredoxin_8"/>
    <property type="match status" value="1"/>
</dbReference>
<dbReference type="InterPro" id="IPR012336">
    <property type="entry name" value="Thioredoxin-like_fold"/>
</dbReference>
<dbReference type="SUPFAM" id="SSF52833">
    <property type="entry name" value="Thioredoxin-like"/>
    <property type="match status" value="1"/>
</dbReference>
<evidence type="ECO:0000313" key="7">
    <source>
        <dbReference type="Proteomes" id="UP000231960"/>
    </source>
</evidence>
<dbReference type="PROSITE" id="PS51352">
    <property type="entry name" value="THIOREDOXIN_2"/>
    <property type="match status" value="1"/>
</dbReference>
<sequence>MNNLFSFFFILFIFISCAENKREIKENTRPLYSVLILNNFSPERETEVLEKHIYALNKPNFVEIIDYKNSLANYKNNLSGKVDTIRIKHTNNIMLVNLNFSALIQNTYYLKRGDTIVVDYTNLEDIKEYYKNSNTLVGDIQKTNIKDSILFIPDFMIENVALKIKAIKKDSLNYILAAERLDSLYRNNLIFEPFYKIIKIKFLYSQKIKSNDFDDNIFLKNDSIIGLEEYQSYIVNQAFKKFNITNIKSNNGSFPNYKTAFDSVYQSDIYGEKAKDYLLFYYLDRMTESFSYNDFRDRFNNFKQTAKDTTLVAFLEDKYLLNFTDLKKETQEIYFINSQKQKQTLSQILEENKGKVIYIDFWASWCAPCRALMPASRELHKQYKDKDVVFLYLSIDNDFEKWQKANRDEGLSQNRFSLLTVNYPNADFYKELNLRSIPRYLLYDKQGNLVHKNAPSPDSDIIKQELDKLLKN</sequence>
<accession>A0A2M9R5R2</accession>
<dbReference type="InterPro" id="IPR050553">
    <property type="entry name" value="Thioredoxin_ResA/DsbE_sf"/>
</dbReference>
<dbReference type="GO" id="GO:0030313">
    <property type="term" value="C:cell envelope"/>
    <property type="evidence" value="ECO:0007669"/>
    <property type="project" value="UniProtKB-SubCell"/>
</dbReference>
<proteinExistence type="predicted"/>
<dbReference type="AlphaFoldDB" id="A0A2M9R5R2"/>
<name>A0A2M9R5R2_9FLAO</name>
<dbReference type="Gene3D" id="3.40.30.10">
    <property type="entry name" value="Glutaredoxin"/>
    <property type="match status" value="1"/>
</dbReference>
<dbReference type="EMBL" id="NIPO01000001">
    <property type="protein sequence ID" value="PJR04190.1"/>
    <property type="molecule type" value="Genomic_DNA"/>
</dbReference>
<feature type="domain" description="Thioredoxin" evidence="5">
    <location>
        <begin position="300"/>
        <end position="471"/>
    </location>
</feature>
<reference evidence="6 7" key="1">
    <citation type="submission" date="2017-06" db="EMBL/GenBank/DDBJ databases">
        <title>Description of Avrilella dinanensis gen. nov. sp. nov.</title>
        <authorList>
            <person name="Leyer C."/>
            <person name="Sassi M."/>
            <person name="Minet J."/>
            <person name="Kayal S."/>
            <person name="Cattoir V."/>
        </authorList>
    </citation>
    <scope>NUCLEOTIDE SEQUENCE [LARGE SCALE GENOMIC DNA]</scope>
    <source>
        <strain evidence="6 7">UR159</strain>
    </source>
</reference>
<protein>
    <recommendedName>
        <fullName evidence="5">Thioredoxin domain-containing protein</fullName>
    </recommendedName>
</protein>
<organism evidence="6 7">
    <name type="scientific">Avrilella dinanensis</name>
    <dbReference type="NCBI Taxonomy" id="2008672"/>
    <lineage>
        <taxon>Bacteria</taxon>
        <taxon>Pseudomonadati</taxon>
        <taxon>Bacteroidota</taxon>
        <taxon>Flavobacteriia</taxon>
        <taxon>Flavobacteriales</taxon>
        <taxon>Flavobacteriaceae</taxon>
        <taxon>Avrilella</taxon>
    </lineage>
</organism>
<dbReference type="InterPro" id="IPR013766">
    <property type="entry name" value="Thioredoxin_domain"/>
</dbReference>
<dbReference type="GO" id="GO:0017004">
    <property type="term" value="P:cytochrome complex assembly"/>
    <property type="evidence" value="ECO:0007669"/>
    <property type="project" value="UniProtKB-KW"/>
</dbReference>